<accession>A0A913Y3L8</accession>
<feature type="repeat" description="ANK" evidence="1">
    <location>
        <begin position="158"/>
        <end position="190"/>
    </location>
</feature>
<dbReference type="InterPro" id="IPR036770">
    <property type="entry name" value="Ankyrin_rpt-contain_sf"/>
</dbReference>
<dbReference type="GO" id="GO:0003676">
    <property type="term" value="F:nucleic acid binding"/>
    <property type="evidence" value="ECO:0007669"/>
    <property type="project" value="InterPro"/>
</dbReference>
<dbReference type="GeneID" id="110251779"/>
<dbReference type="Pfam" id="PF01585">
    <property type="entry name" value="G-patch"/>
    <property type="match status" value="1"/>
</dbReference>
<feature type="compositionally biased region" description="Basic and acidic residues" evidence="2">
    <location>
        <begin position="359"/>
        <end position="371"/>
    </location>
</feature>
<evidence type="ECO:0000313" key="5">
    <source>
        <dbReference type="Proteomes" id="UP000887567"/>
    </source>
</evidence>
<dbReference type="OMA" id="QGWDQEH"/>
<dbReference type="SUPFAM" id="SSF48403">
    <property type="entry name" value="Ankyrin repeat"/>
    <property type="match status" value="1"/>
</dbReference>
<evidence type="ECO:0000256" key="1">
    <source>
        <dbReference type="PROSITE-ProRule" id="PRU00023"/>
    </source>
</evidence>
<dbReference type="Proteomes" id="UP000887567">
    <property type="component" value="Unplaced"/>
</dbReference>
<dbReference type="EnsemblMetazoa" id="XM_021058517.2">
    <property type="protein sequence ID" value="XP_020914176.1"/>
    <property type="gene ID" value="LOC110251779"/>
</dbReference>
<sequence length="377" mass="43577">MFSDPNLYSNFVKASERLSGENFRNNNTKVCQDIQGRLSGREAKEFYDDLVSSTVHINDTDSSRRTNLKDPFNLGDKRVERVSKRRQLEEATTTTTKSAVCSHNKSRKKCLRRKSSENDAVSSRFVNKYLQHAQNGDLNEVKILLSDDKVDIDVCDQFGWTALMCSAYNGHKDIVKYLLSQGASWKNTKNARGQTVLDLSKLAKQQDIVELLTNWDLVNCRSSRRKYSDKATRSPFWCCICQQDFTEDKKKHQSSTVHLFNCQHKPKDTYFSIPINNPGYKMMVKSGWDDEKGLGPEGEGRKYPIKTVLKRDRYGLGSSKSSKPRVTHFGPNDEEAVKIKKNHERKESKRTLSKKQKRMKESKEKAWERNMRLYMNT</sequence>
<dbReference type="AlphaFoldDB" id="A0A913Y3L8"/>
<keyword evidence="5" id="KW-1185">Reference proteome</keyword>
<feature type="domain" description="G-patch" evidence="3">
    <location>
        <begin position="275"/>
        <end position="321"/>
    </location>
</feature>
<evidence type="ECO:0000256" key="2">
    <source>
        <dbReference type="SAM" id="MobiDB-lite"/>
    </source>
</evidence>
<dbReference type="PANTHER" id="PTHR20923">
    <property type="entry name" value="BAT4 PROTEIN-RELATED"/>
    <property type="match status" value="1"/>
</dbReference>
<reference evidence="4" key="1">
    <citation type="submission" date="2022-11" db="UniProtKB">
        <authorList>
            <consortium name="EnsemblMetazoa"/>
        </authorList>
    </citation>
    <scope>IDENTIFICATION</scope>
</reference>
<dbReference type="PROSITE" id="PS50174">
    <property type="entry name" value="G_PATCH"/>
    <property type="match status" value="1"/>
</dbReference>
<dbReference type="Pfam" id="PF12796">
    <property type="entry name" value="Ank_2"/>
    <property type="match status" value="1"/>
</dbReference>
<organism evidence="4 5">
    <name type="scientific">Exaiptasia diaphana</name>
    <name type="common">Tropical sea anemone</name>
    <name type="synonym">Aiptasia pulchella</name>
    <dbReference type="NCBI Taxonomy" id="2652724"/>
    <lineage>
        <taxon>Eukaryota</taxon>
        <taxon>Metazoa</taxon>
        <taxon>Cnidaria</taxon>
        <taxon>Anthozoa</taxon>
        <taxon>Hexacorallia</taxon>
        <taxon>Actiniaria</taxon>
        <taxon>Aiptasiidae</taxon>
        <taxon>Exaiptasia</taxon>
    </lineage>
</organism>
<dbReference type="InterPro" id="IPR039146">
    <property type="entry name" value="GPANK1"/>
</dbReference>
<dbReference type="OrthoDB" id="4735278at2759"/>
<dbReference type="Gene3D" id="1.25.40.20">
    <property type="entry name" value="Ankyrin repeat-containing domain"/>
    <property type="match status" value="1"/>
</dbReference>
<dbReference type="InterPro" id="IPR000467">
    <property type="entry name" value="G_patch_dom"/>
</dbReference>
<evidence type="ECO:0000313" key="4">
    <source>
        <dbReference type="EnsemblMetazoa" id="XP_020914176.1"/>
    </source>
</evidence>
<keyword evidence="1" id="KW-0040">ANK repeat</keyword>
<dbReference type="KEGG" id="epa:110251779"/>
<dbReference type="PROSITE" id="PS50088">
    <property type="entry name" value="ANK_REPEAT"/>
    <property type="match status" value="1"/>
</dbReference>
<dbReference type="InterPro" id="IPR002110">
    <property type="entry name" value="Ankyrin_rpt"/>
</dbReference>
<evidence type="ECO:0000259" key="3">
    <source>
        <dbReference type="PROSITE" id="PS50174"/>
    </source>
</evidence>
<dbReference type="RefSeq" id="XP_020914176.1">
    <property type="nucleotide sequence ID" value="XM_021058517.2"/>
</dbReference>
<dbReference type="SMART" id="SM00248">
    <property type="entry name" value="ANK"/>
    <property type="match status" value="1"/>
</dbReference>
<protein>
    <recommendedName>
        <fullName evidence="3">G-patch domain-containing protein</fullName>
    </recommendedName>
</protein>
<feature type="region of interest" description="Disordered" evidence="2">
    <location>
        <begin position="315"/>
        <end position="377"/>
    </location>
</feature>
<proteinExistence type="predicted"/>
<dbReference type="SMART" id="SM00443">
    <property type="entry name" value="G_patch"/>
    <property type="match status" value="1"/>
</dbReference>
<dbReference type="PANTHER" id="PTHR20923:SF1">
    <property type="entry name" value="G PATCH DOMAIN AND ANKYRIN REPEAT-CONTAINING PROTEIN 1"/>
    <property type="match status" value="1"/>
</dbReference>
<dbReference type="PROSITE" id="PS50297">
    <property type="entry name" value="ANK_REP_REGION"/>
    <property type="match status" value="1"/>
</dbReference>
<name>A0A913Y3L8_EXADI</name>